<reference evidence="3" key="2">
    <citation type="submission" date="2017-01" db="EMBL/GenBank/DDBJ databases">
        <authorList>
            <person name="Mah S.A."/>
            <person name="Swanson W.J."/>
            <person name="Moy G.W."/>
            <person name="Vacquier V.D."/>
        </authorList>
    </citation>
    <scope>NUCLEOTIDE SEQUENCE [LARGE SCALE GENOMIC DNA]</scope>
    <source>
        <strain evidence="3">COL-18-3</strain>
    </source>
</reference>
<gene>
    <name evidence="4" type="ORF">AX774_g3628</name>
    <name evidence="3" type="ORF">AX774_g7012</name>
</gene>
<dbReference type="OrthoDB" id="295029at2759"/>
<reference evidence="5" key="1">
    <citation type="submission" date="2017-01" db="EMBL/GenBank/DDBJ databases">
        <authorList>
            <person name="Wang Y."/>
            <person name="White M."/>
            <person name="Kvist S."/>
            <person name="Moncalvo J.-M."/>
        </authorList>
    </citation>
    <scope>NUCLEOTIDE SEQUENCE [LARGE SCALE GENOMIC DNA]</scope>
    <source>
        <strain evidence="5">COL-18-3</strain>
    </source>
</reference>
<dbReference type="GO" id="GO:0019888">
    <property type="term" value="F:protein phosphatase regulator activity"/>
    <property type="evidence" value="ECO:0007669"/>
    <property type="project" value="TreeGrafter"/>
</dbReference>
<dbReference type="InterPro" id="IPR007587">
    <property type="entry name" value="SAPS"/>
</dbReference>
<dbReference type="EMBL" id="LSSK01001502">
    <property type="protein sequence ID" value="OMH79579.1"/>
    <property type="molecule type" value="Genomic_DNA"/>
</dbReference>
<sequence>MDAVSCLKHSRIEQLLREKRTKDTLSKILEEDDFLYELTRRNRALIGFLSTGSVISQLVDIVVSQVPYGNPVDIKNTKLASEVLLSDNRVIQESIFEDLLSLDDDCLSSDDEDYAEHDEDRNVRRLWEFVVEKGYGNQHKLSYAAQIICKLLRTKKIKTLKFMLKQKDVVNNILANVENDQVVNILLELSSIEHYSVDIPTWLDSQNLVESLVEMLHPKNQEEVHEQGAQVLVDMLDVISTRRTTEGHIGTSLKSYKIIEKLVSYMLDLHEENSSSSFKNGVNFLIKLIHVSCNSKLSNNDSLGSDLCPLALSITKRLDSILEILNYPRPDDVSVRTTHGQHIPLGFERLRACEILSAVFECSTLPGLEEQIPSTALLNLLNEEGLLKDRQWLGSFGKLIRDAYIQKGVLACCVDLFFRYPWNNILHTVVYNMIDGILTLPLDSNVNMKVFEHFFITINFPQRVLAAYNSNKEAGPVRLGYMGHLIAMVKTIIELVDSNNEQLGPLIKEYIDNREWNAFVATEVGITLEANNTVSTEYIDSRNPSINNLVAFLYENSLETTEISTVHYPASFSPSNSVTDFSTLLESVEVHAE</sequence>
<comment type="similarity">
    <text evidence="1">Belongs to the SAPS family.</text>
</comment>
<dbReference type="GO" id="GO:0019903">
    <property type="term" value="F:protein phosphatase binding"/>
    <property type="evidence" value="ECO:0007669"/>
    <property type="project" value="InterPro"/>
</dbReference>
<name>A0A1R1PF74_ZANCU</name>
<evidence type="ECO:0000313" key="5">
    <source>
        <dbReference type="Proteomes" id="UP000188320"/>
    </source>
</evidence>
<dbReference type="Pfam" id="PF04499">
    <property type="entry name" value="SAPS"/>
    <property type="match status" value="1"/>
</dbReference>
<protein>
    <submittedName>
        <fullName evidence="3">Serine/threonine-protein phosphatase 6 regulatory subunit 3</fullName>
    </submittedName>
</protein>
<evidence type="ECO:0000313" key="3">
    <source>
        <dbReference type="EMBL" id="OMH79579.1"/>
    </source>
</evidence>
<keyword evidence="5" id="KW-1185">Reference proteome</keyword>
<comment type="caution">
    <text evidence="3">The sequence shown here is derived from an EMBL/GenBank/DDBJ whole genome shotgun (WGS) entry which is preliminary data.</text>
</comment>
<proteinExistence type="inferred from homology"/>
<dbReference type="PANTHER" id="PTHR12634">
    <property type="entry name" value="SIT4 YEAST -ASSOCIATING PROTEIN-RELATED"/>
    <property type="match status" value="1"/>
</dbReference>
<dbReference type="EMBL" id="LSSK01000570">
    <property type="protein sequence ID" value="OMH82881.1"/>
    <property type="molecule type" value="Genomic_DNA"/>
</dbReference>
<evidence type="ECO:0000256" key="2">
    <source>
        <dbReference type="ARBA" id="ARBA00023306"/>
    </source>
</evidence>
<dbReference type="PANTHER" id="PTHR12634:SF8">
    <property type="entry name" value="FIERY MOUNTAIN, ISOFORM D"/>
    <property type="match status" value="1"/>
</dbReference>
<accession>A0A1R1PF74</accession>
<evidence type="ECO:0000256" key="1">
    <source>
        <dbReference type="ARBA" id="ARBA00006180"/>
    </source>
</evidence>
<evidence type="ECO:0000313" key="4">
    <source>
        <dbReference type="EMBL" id="OMH82881.1"/>
    </source>
</evidence>
<keyword evidence="2" id="KW-0131">Cell cycle</keyword>
<dbReference type="Proteomes" id="UP000188320">
    <property type="component" value="Unassembled WGS sequence"/>
</dbReference>
<dbReference type="GO" id="GO:0005634">
    <property type="term" value="C:nucleus"/>
    <property type="evidence" value="ECO:0007669"/>
    <property type="project" value="TreeGrafter"/>
</dbReference>
<dbReference type="AlphaFoldDB" id="A0A1R1PF74"/>
<dbReference type="GO" id="GO:0005829">
    <property type="term" value="C:cytosol"/>
    <property type="evidence" value="ECO:0007669"/>
    <property type="project" value="TreeGrafter"/>
</dbReference>
<organism evidence="3 5">
    <name type="scientific">Zancudomyces culisetae</name>
    <name type="common">Gut fungus</name>
    <name type="synonym">Smittium culisetae</name>
    <dbReference type="NCBI Taxonomy" id="1213189"/>
    <lineage>
        <taxon>Eukaryota</taxon>
        <taxon>Fungi</taxon>
        <taxon>Fungi incertae sedis</taxon>
        <taxon>Zoopagomycota</taxon>
        <taxon>Kickxellomycotina</taxon>
        <taxon>Harpellomycetes</taxon>
        <taxon>Harpellales</taxon>
        <taxon>Legeriomycetaceae</taxon>
        <taxon>Zancudomyces</taxon>
    </lineage>
</organism>